<comment type="caution">
    <text evidence="2">The sequence shown here is derived from an EMBL/GenBank/DDBJ whole genome shotgun (WGS) entry which is preliminary data.</text>
</comment>
<feature type="region of interest" description="Disordered" evidence="1">
    <location>
        <begin position="1"/>
        <end position="20"/>
    </location>
</feature>
<accession>A0A098VLM8</accession>
<name>A0A098VLM8_9MICR</name>
<evidence type="ECO:0000313" key="3">
    <source>
        <dbReference type="Proteomes" id="UP000029725"/>
    </source>
</evidence>
<dbReference type="RefSeq" id="XP_013236438.1">
    <property type="nucleotide sequence ID" value="XM_013380984.1"/>
</dbReference>
<dbReference type="EMBL" id="JMKJ01000607">
    <property type="protein sequence ID" value="KGG50002.1"/>
    <property type="molecule type" value="Genomic_DNA"/>
</dbReference>
<dbReference type="Proteomes" id="UP000029725">
    <property type="component" value="Unassembled WGS sequence"/>
</dbReference>
<evidence type="ECO:0000256" key="1">
    <source>
        <dbReference type="SAM" id="MobiDB-lite"/>
    </source>
</evidence>
<evidence type="ECO:0000313" key="2">
    <source>
        <dbReference type="EMBL" id="KGG50002.1"/>
    </source>
</evidence>
<organism evidence="2 3">
    <name type="scientific">Mitosporidium daphniae</name>
    <dbReference type="NCBI Taxonomy" id="1485682"/>
    <lineage>
        <taxon>Eukaryota</taxon>
        <taxon>Fungi</taxon>
        <taxon>Fungi incertae sedis</taxon>
        <taxon>Microsporidia</taxon>
        <taxon>Mitosporidium</taxon>
    </lineage>
</organism>
<feature type="compositionally biased region" description="Basic and acidic residues" evidence="1">
    <location>
        <begin position="1"/>
        <end position="15"/>
    </location>
</feature>
<gene>
    <name evidence="2" type="ORF">DI09_95p60</name>
</gene>
<dbReference type="AlphaFoldDB" id="A0A098VLM8"/>
<keyword evidence="3" id="KW-1185">Reference proteome</keyword>
<dbReference type="VEuPathDB" id="MicrosporidiaDB:DI09_95p60"/>
<dbReference type="HOGENOM" id="CLU_1349248_0_0_1"/>
<reference evidence="2 3" key="1">
    <citation type="submission" date="2014-04" db="EMBL/GenBank/DDBJ databases">
        <title>A new species of microsporidia sheds light on the evolution of extreme parasitism.</title>
        <authorList>
            <person name="Haag K.L."/>
            <person name="James T.Y."/>
            <person name="Larsson R."/>
            <person name="Schaer T.M."/>
            <person name="Refardt D."/>
            <person name="Pombert J.-F."/>
            <person name="Ebert D."/>
        </authorList>
    </citation>
    <scope>NUCLEOTIDE SEQUENCE [LARGE SCALE GENOMIC DNA]</scope>
    <source>
        <strain evidence="2 3">UGP3</strain>
        <tissue evidence="2">Spores</tissue>
    </source>
</reference>
<proteinExistence type="predicted"/>
<sequence length="203" mass="22466">MSSPFEHKSSLESHGSKGCLSSDLLTFDDLLDVPIEPSPSFDANHNRPVFSSSPIAKKPSKFMIDDESGSSQLVTQENKIVNFLDLDALESSGNNFGNEIEGADYDSAGSLEDFFVYTQDLETSPADTQACDEGELNLRPKDGVSDFYRFSLQTQANPFFSTTKQTFSHQDGKYKFASNFILKDQIEYDQKYGTAALSSSEED</sequence>
<dbReference type="GeneID" id="25261114"/>
<protein>
    <submittedName>
        <fullName evidence="2">Uncharacterized protein</fullName>
    </submittedName>
</protein>